<dbReference type="Pfam" id="PF18175">
    <property type="entry name" value="HU-CCDC81_bac_2"/>
    <property type="match status" value="1"/>
</dbReference>
<accession>A0ABY4HQM7</accession>
<keyword evidence="3" id="KW-1185">Reference proteome</keyword>
<proteinExistence type="predicted"/>
<dbReference type="EMBL" id="CP090145">
    <property type="protein sequence ID" value="UOX35174.1"/>
    <property type="molecule type" value="Genomic_DNA"/>
</dbReference>
<name>A0ABY4HQM7_9FLAO</name>
<reference evidence="2" key="2">
    <citation type="submission" date="2022-04" db="EMBL/GenBank/DDBJ databases">
        <title>Complete Genome Sequence of Flavobacterium sediminilitoris YSM-43, Isolated from a Tidal Sediment.</title>
        <authorList>
            <person name="Lee P.A."/>
        </authorList>
    </citation>
    <scope>NUCLEOTIDE SEQUENCE</scope>
    <source>
        <strain evidence="2">YSM-43</strain>
    </source>
</reference>
<feature type="domain" description="SPOR" evidence="1">
    <location>
        <begin position="232"/>
        <end position="309"/>
    </location>
</feature>
<dbReference type="RefSeq" id="WP_045969794.1">
    <property type="nucleotide sequence ID" value="NZ_CP090145.1"/>
</dbReference>
<dbReference type="InterPro" id="IPR007730">
    <property type="entry name" value="SPOR-like_dom"/>
</dbReference>
<protein>
    <submittedName>
        <fullName evidence="2">SPOR domain-containing protein</fullName>
    </submittedName>
</protein>
<dbReference type="InterPro" id="IPR036680">
    <property type="entry name" value="SPOR-like_sf"/>
</dbReference>
<gene>
    <name evidence="2" type="ORF">LXD69_06570</name>
</gene>
<dbReference type="Pfam" id="PF18174">
    <property type="entry name" value="HU-CCDC81_bac_1"/>
    <property type="match status" value="1"/>
</dbReference>
<sequence length="309" mass="35032">MMLDKYISDLLYRYQCVTIPGFGAFVTENQSAQISGSACTFIPPRKNVFFNVNIKNNDGLLANHISLQEKITYEEALEKINFEVSLWMSSLQNKDRVVLTNIGEIYTNSEANFVFEPSNSINYLVSSFGLNSFVIPEMKREILKEQVEAIEVKAPIVFTPEKKKNYSFLKYAAVITLFFGAGITAYKIQYDQQVKIDTLLVQKEVQEKVHDKIQEATFFIDNPVATVELAVKEEKLSYHLIAGAFRSEENAKKALKILKDQGYDAHLLNKNSNGLTPVAYGSFKTAEEAEAEKSKLYKEDNADAWLLIE</sequence>
<organism evidence="2 3">
    <name type="scientific">Flavobacterium sediminilitoris</name>
    <dbReference type="NCBI Taxonomy" id="2024526"/>
    <lineage>
        <taxon>Bacteria</taxon>
        <taxon>Pseudomonadati</taxon>
        <taxon>Bacteroidota</taxon>
        <taxon>Flavobacteriia</taxon>
        <taxon>Flavobacteriales</taxon>
        <taxon>Flavobacteriaceae</taxon>
        <taxon>Flavobacterium</taxon>
    </lineage>
</organism>
<dbReference type="PROSITE" id="PS51724">
    <property type="entry name" value="SPOR"/>
    <property type="match status" value="1"/>
</dbReference>
<dbReference type="InterPro" id="IPR041268">
    <property type="entry name" value="HU-CCDC81_bac_2"/>
</dbReference>
<evidence type="ECO:0000259" key="1">
    <source>
        <dbReference type="PROSITE" id="PS51724"/>
    </source>
</evidence>
<evidence type="ECO:0000313" key="2">
    <source>
        <dbReference type="EMBL" id="UOX35174.1"/>
    </source>
</evidence>
<dbReference type="Gene3D" id="3.30.70.1070">
    <property type="entry name" value="Sporulation related repeat"/>
    <property type="match status" value="1"/>
</dbReference>
<dbReference type="Pfam" id="PF05036">
    <property type="entry name" value="SPOR"/>
    <property type="match status" value="1"/>
</dbReference>
<dbReference type="SUPFAM" id="SSF110997">
    <property type="entry name" value="Sporulation related repeat"/>
    <property type="match status" value="1"/>
</dbReference>
<evidence type="ECO:0000313" key="3">
    <source>
        <dbReference type="Proteomes" id="UP000830454"/>
    </source>
</evidence>
<dbReference type="Proteomes" id="UP000830454">
    <property type="component" value="Chromosome"/>
</dbReference>
<reference evidence="2" key="1">
    <citation type="submission" date="2021-12" db="EMBL/GenBank/DDBJ databases">
        <authorList>
            <person name="Cha I.-T."/>
            <person name="Lee K.-E."/>
            <person name="Park S.-J."/>
        </authorList>
    </citation>
    <scope>NUCLEOTIDE SEQUENCE</scope>
    <source>
        <strain evidence="2">YSM-43</strain>
    </source>
</reference>
<dbReference type="InterPro" id="IPR040495">
    <property type="entry name" value="HU-CCDC81_bac_1"/>
</dbReference>